<dbReference type="SMART" id="SM00388">
    <property type="entry name" value="HisKA"/>
    <property type="match status" value="1"/>
</dbReference>
<evidence type="ECO:0000259" key="16">
    <source>
        <dbReference type="PROSITE" id="PS50109"/>
    </source>
</evidence>
<dbReference type="RefSeq" id="WP_066984607.1">
    <property type="nucleotide sequence ID" value="NZ_LUUI01000123.1"/>
</dbReference>
<dbReference type="InterPro" id="IPR021766">
    <property type="entry name" value="PhoR_N"/>
</dbReference>
<dbReference type="Gene3D" id="3.30.565.10">
    <property type="entry name" value="Histidine kinase-like ATPase, C-terminal domain"/>
    <property type="match status" value="1"/>
</dbReference>
<dbReference type="CDD" id="cd00082">
    <property type="entry name" value="HisKA"/>
    <property type="match status" value="1"/>
</dbReference>
<keyword evidence="13" id="KW-0902">Two-component regulatory system</keyword>
<keyword evidence="5" id="KW-1003">Cell membrane</keyword>
<dbReference type="SMART" id="SM00387">
    <property type="entry name" value="HATPase_c"/>
    <property type="match status" value="1"/>
</dbReference>
<feature type="domain" description="Histidine kinase" evidence="16">
    <location>
        <begin position="208"/>
        <end position="422"/>
    </location>
</feature>
<keyword evidence="12 15" id="KW-1133">Transmembrane helix</keyword>
<dbReference type="FunFam" id="1.10.287.130:FF:000001">
    <property type="entry name" value="Two-component sensor histidine kinase"/>
    <property type="match status" value="1"/>
</dbReference>
<evidence type="ECO:0000313" key="17">
    <source>
        <dbReference type="EMBL" id="OAI13109.1"/>
    </source>
</evidence>
<accession>A0A177N7E9</accession>
<keyword evidence="4" id="KW-0813">Transport</keyword>
<dbReference type="InterPro" id="IPR036890">
    <property type="entry name" value="HATPase_C_sf"/>
</dbReference>
<keyword evidence="10 17" id="KW-0418">Kinase</keyword>
<dbReference type="PANTHER" id="PTHR45453">
    <property type="entry name" value="PHOSPHATE REGULON SENSOR PROTEIN PHOR"/>
    <property type="match status" value="1"/>
</dbReference>
<keyword evidence="9" id="KW-0547">Nucleotide-binding</keyword>
<dbReference type="InterPro" id="IPR005467">
    <property type="entry name" value="His_kinase_dom"/>
</dbReference>
<evidence type="ECO:0000256" key="13">
    <source>
        <dbReference type="ARBA" id="ARBA00023012"/>
    </source>
</evidence>
<dbReference type="Pfam" id="PF00512">
    <property type="entry name" value="HisKA"/>
    <property type="match status" value="1"/>
</dbReference>
<comment type="catalytic activity">
    <reaction evidence="1">
        <text>ATP + protein L-histidine = ADP + protein N-phospho-L-histidine.</text>
        <dbReference type="EC" id="2.7.13.3"/>
    </reaction>
</comment>
<dbReference type="NCBIfam" id="TIGR02966">
    <property type="entry name" value="phoR_proteo"/>
    <property type="match status" value="1"/>
</dbReference>
<dbReference type="GO" id="GO:0016036">
    <property type="term" value="P:cellular response to phosphate starvation"/>
    <property type="evidence" value="ECO:0007669"/>
    <property type="project" value="TreeGrafter"/>
</dbReference>
<proteinExistence type="predicted"/>
<evidence type="ECO:0000256" key="3">
    <source>
        <dbReference type="ARBA" id="ARBA00012438"/>
    </source>
</evidence>
<dbReference type="InterPro" id="IPR004358">
    <property type="entry name" value="Sig_transdc_His_kin-like_C"/>
</dbReference>
<dbReference type="GO" id="GO:0000155">
    <property type="term" value="F:phosphorelay sensor kinase activity"/>
    <property type="evidence" value="ECO:0007669"/>
    <property type="project" value="InterPro"/>
</dbReference>
<evidence type="ECO:0000256" key="7">
    <source>
        <dbReference type="ARBA" id="ARBA00022679"/>
    </source>
</evidence>
<protein>
    <recommendedName>
        <fullName evidence="3">histidine kinase</fullName>
        <ecNumber evidence="3">2.7.13.3</ecNumber>
    </recommendedName>
</protein>
<evidence type="ECO:0000256" key="8">
    <source>
        <dbReference type="ARBA" id="ARBA00022692"/>
    </source>
</evidence>
<dbReference type="AlphaFoldDB" id="A0A177N7E9"/>
<dbReference type="SUPFAM" id="SSF47384">
    <property type="entry name" value="Homodimeric domain of signal transducing histidine kinase"/>
    <property type="match status" value="1"/>
</dbReference>
<dbReference type="PANTHER" id="PTHR45453:SF1">
    <property type="entry name" value="PHOSPHATE REGULON SENSOR PROTEIN PHOR"/>
    <property type="match status" value="1"/>
</dbReference>
<evidence type="ECO:0000256" key="4">
    <source>
        <dbReference type="ARBA" id="ARBA00022448"/>
    </source>
</evidence>
<dbReference type="EMBL" id="LUUI01000123">
    <property type="protein sequence ID" value="OAI13109.1"/>
    <property type="molecule type" value="Genomic_DNA"/>
</dbReference>
<evidence type="ECO:0000256" key="6">
    <source>
        <dbReference type="ARBA" id="ARBA00022553"/>
    </source>
</evidence>
<dbReference type="InterPro" id="IPR014310">
    <property type="entry name" value="Sig_transdc_His_kinase_PhoR"/>
</dbReference>
<evidence type="ECO:0000256" key="2">
    <source>
        <dbReference type="ARBA" id="ARBA00004236"/>
    </source>
</evidence>
<comment type="subcellular location">
    <subcellularLocation>
        <location evidence="2">Cell membrane</location>
    </subcellularLocation>
</comment>
<dbReference type="GO" id="GO:0005524">
    <property type="term" value="F:ATP binding"/>
    <property type="evidence" value="ECO:0007669"/>
    <property type="project" value="UniProtKB-KW"/>
</dbReference>
<evidence type="ECO:0000256" key="10">
    <source>
        <dbReference type="ARBA" id="ARBA00022777"/>
    </source>
</evidence>
<evidence type="ECO:0000256" key="5">
    <source>
        <dbReference type="ARBA" id="ARBA00022475"/>
    </source>
</evidence>
<dbReference type="GO" id="GO:0005886">
    <property type="term" value="C:plasma membrane"/>
    <property type="evidence" value="ECO:0007669"/>
    <property type="project" value="UniProtKB-SubCell"/>
</dbReference>
<reference evidence="17 18" key="1">
    <citation type="submission" date="2016-03" db="EMBL/GenBank/DDBJ databases">
        <authorList>
            <person name="Ploux O."/>
        </authorList>
    </citation>
    <scope>NUCLEOTIDE SEQUENCE [LARGE SCALE GENOMIC DNA]</scope>
    <source>
        <strain evidence="17 18">R-45370</strain>
    </source>
</reference>
<evidence type="ECO:0000256" key="15">
    <source>
        <dbReference type="SAM" id="Phobius"/>
    </source>
</evidence>
<gene>
    <name evidence="17" type="ORF">A1359_12800</name>
</gene>
<sequence length="424" mass="48302">MERWRREIGIVIALALPVLVLSFFIGHLSQMLLFLSVFLLIRQSLAINELEQWLSRGAFRDYRTRRGIWGDIYYHLWKIKKSDKKRKKKLSRMINQFRTSTDALPDAAVVLGEHAEIEWTNKAALEVLGLKKSDKGQRIPNLIRASQFVQYLKSQDYGQKICITSPVNDSSILQISIVPYGAGLRLMLAQDVTQVKNMERMRTDFVANVSHELRTPLTVLKGYLETLQEMDDVPVGFVRSFENMSTQTERMQHLIDDLLMLAKLETKAKKTECINMRDLLEQICQESDLLEKDECRIELNIASESNLKGDAQELQSAFTNLIVNALKYSPVSSTVKVSWRKNQDGSLVLEIEDFGEGIAAADISRITERFYRAEVKRNHKIAGSGLGLAIVKHVLVRHDAKLDIESQLGSGSKFRCLFPATRVC</sequence>
<keyword evidence="14 15" id="KW-0472">Membrane</keyword>
<dbReference type="PRINTS" id="PR00344">
    <property type="entry name" value="BCTRLSENSOR"/>
</dbReference>
<dbReference type="PROSITE" id="PS50109">
    <property type="entry name" value="HIS_KIN"/>
    <property type="match status" value="1"/>
</dbReference>
<evidence type="ECO:0000256" key="12">
    <source>
        <dbReference type="ARBA" id="ARBA00022989"/>
    </source>
</evidence>
<dbReference type="FunFam" id="3.30.565.10:FF:000006">
    <property type="entry name" value="Sensor histidine kinase WalK"/>
    <property type="match status" value="1"/>
</dbReference>
<evidence type="ECO:0000256" key="14">
    <source>
        <dbReference type="ARBA" id="ARBA00023136"/>
    </source>
</evidence>
<dbReference type="InterPro" id="IPR036097">
    <property type="entry name" value="HisK_dim/P_sf"/>
</dbReference>
<dbReference type="EC" id="2.7.13.3" evidence="3"/>
<evidence type="ECO:0000256" key="11">
    <source>
        <dbReference type="ARBA" id="ARBA00022840"/>
    </source>
</evidence>
<evidence type="ECO:0000313" key="18">
    <source>
        <dbReference type="Proteomes" id="UP000078476"/>
    </source>
</evidence>
<dbReference type="InterPro" id="IPR050351">
    <property type="entry name" value="BphY/WalK/GraS-like"/>
</dbReference>
<dbReference type="Gene3D" id="1.10.287.130">
    <property type="match status" value="1"/>
</dbReference>
<dbReference type="Pfam" id="PF02518">
    <property type="entry name" value="HATPase_c"/>
    <property type="match status" value="1"/>
</dbReference>
<organism evidence="17 18">
    <name type="scientific">Methylomonas lenta</name>
    <dbReference type="NCBI Taxonomy" id="980561"/>
    <lineage>
        <taxon>Bacteria</taxon>
        <taxon>Pseudomonadati</taxon>
        <taxon>Pseudomonadota</taxon>
        <taxon>Gammaproteobacteria</taxon>
        <taxon>Methylococcales</taxon>
        <taxon>Methylococcaceae</taxon>
        <taxon>Methylomonas</taxon>
    </lineage>
</organism>
<dbReference type="Gene3D" id="3.30.450.20">
    <property type="entry name" value="PAS domain"/>
    <property type="match status" value="1"/>
</dbReference>
<keyword evidence="6" id="KW-0597">Phosphoprotein</keyword>
<keyword evidence="8 15" id="KW-0812">Transmembrane</keyword>
<evidence type="ECO:0000256" key="9">
    <source>
        <dbReference type="ARBA" id="ARBA00022741"/>
    </source>
</evidence>
<dbReference type="GO" id="GO:0004721">
    <property type="term" value="F:phosphoprotein phosphatase activity"/>
    <property type="evidence" value="ECO:0007669"/>
    <property type="project" value="InterPro"/>
</dbReference>
<dbReference type="STRING" id="980561.A1359_12800"/>
<evidence type="ECO:0000256" key="1">
    <source>
        <dbReference type="ARBA" id="ARBA00000085"/>
    </source>
</evidence>
<dbReference type="OrthoDB" id="9813151at2"/>
<keyword evidence="18" id="KW-1185">Reference proteome</keyword>
<dbReference type="Proteomes" id="UP000078476">
    <property type="component" value="Unassembled WGS sequence"/>
</dbReference>
<comment type="caution">
    <text evidence="17">The sequence shown here is derived from an EMBL/GenBank/DDBJ whole genome shotgun (WGS) entry which is preliminary data.</text>
</comment>
<keyword evidence="11" id="KW-0067">ATP-binding</keyword>
<feature type="transmembrane region" description="Helical" evidence="15">
    <location>
        <begin position="12"/>
        <end position="41"/>
    </location>
</feature>
<dbReference type="SUPFAM" id="SSF55874">
    <property type="entry name" value="ATPase domain of HSP90 chaperone/DNA topoisomerase II/histidine kinase"/>
    <property type="match status" value="1"/>
</dbReference>
<dbReference type="InterPro" id="IPR003594">
    <property type="entry name" value="HATPase_dom"/>
</dbReference>
<dbReference type="InterPro" id="IPR003661">
    <property type="entry name" value="HisK_dim/P_dom"/>
</dbReference>
<name>A0A177N7E9_9GAMM</name>
<dbReference type="Pfam" id="PF11808">
    <property type="entry name" value="PhoR"/>
    <property type="match status" value="1"/>
</dbReference>
<keyword evidence="7" id="KW-0808">Transferase</keyword>